<dbReference type="PROSITE" id="PS50111">
    <property type="entry name" value="CHEMOTAXIS_TRANSDUC_2"/>
    <property type="match status" value="1"/>
</dbReference>
<evidence type="ECO:0000259" key="6">
    <source>
        <dbReference type="PROSITE" id="PS50885"/>
    </source>
</evidence>
<evidence type="ECO:0000256" key="4">
    <source>
        <dbReference type="SAM" id="Phobius"/>
    </source>
</evidence>
<keyword evidence="1 3" id="KW-0807">Transducer</keyword>
<dbReference type="Proteomes" id="UP000182321">
    <property type="component" value="Unassembled WGS sequence"/>
</dbReference>
<evidence type="ECO:0000313" key="8">
    <source>
        <dbReference type="Proteomes" id="UP000182321"/>
    </source>
</evidence>
<dbReference type="Gene3D" id="3.30.450.20">
    <property type="entry name" value="PAS domain"/>
    <property type="match status" value="1"/>
</dbReference>
<keyword evidence="4" id="KW-0472">Membrane</keyword>
<feature type="domain" description="Methyl-accepting transducer" evidence="5">
    <location>
        <begin position="275"/>
        <end position="533"/>
    </location>
</feature>
<evidence type="ECO:0000256" key="3">
    <source>
        <dbReference type="PROSITE-ProRule" id="PRU00284"/>
    </source>
</evidence>
<dbReference type="GO" id="GO:0016020">
    <property type="term" value="C:membrane"/>
    <property type="evidence" value="ECO:0007669"/>
    <property type="project" value="InterPro"/>
</dbReference>
<proteinExistence type="inferred from homology"/>
<keyword evidence="4" id="KW-1133">Transmembrane helix</keyword>
<evidence type="ECO:0000313" key="7">
    <source>
        <dbReference type="EMBL" id="SEK97641.1"/>
    </source>
</evidence>
<dbReference type="GO" id="GO:0007165">
    <property type="term" value="P:signal transduction"/>
    <property type="evidence" value="ECO:0007669"/>
    <property type="project" value="UniProtKB-KW"/>
</dbReference>
<evidence type="ECO:0000256" key="1">
    <source>
        <dbReference type="ARBA" id="ARBA00023224"/>
    </source>
</evidence>
<dbReference type="SMART" id="SM00283">
    <property type="entry name" value="MA"/>
    <property type="match status" value="1"/>
</dbReference>
<evidence type="ECO:0000256" key="2">
    <source>
        <dbReference type="ARBA" id="ARBA00029447"/>
    </source>
</evidence>
<sequence length="569" mass="61220">MEKSTKKGFNLHSIYVKILALIIISVIAFFVLNIAYIIPRAKATIQKVNENNMQDLATLCSEIVEQEIAAKGLEGVDYEVLKPIFEGRGLNGIDSSSIYVVDQDGIFLYHKKEDKIGTEVFNEDVKNILAQIPTGSYVPSGIIHYVDENGVAKYSSYQVIESAGWVTVCVANESEIMAEINQIRNLGILLSCIVGVVVLLIGITAAKGITGPIKIITNIIGSVSKLDFSSSDELEVIEHKKDETGTMARAVGEMEESLRNIVERIANTSVDLEGHALRLKDITAEIDSANADNSATSEELAASMQETSATTDVISERTVAIKENADAIADEVRVGADNAKETRKKASAVYDETVAAKEKTERMYQEINAQGQEALEKSKAVEKVNSLAAAIQDIASQTNLLALNASIEAARAGEAGKGFAVVATEIGGLATQSSDTVAGIMEIVSEVQNSVDLMNECLTRTLGYIEKDVANDYDSFLKMADNYKLDAENFSDVLGDISEKIGELQESTTAISISVDEISKTVGEAAEAVTTVAEKATDVAMLSDGVVKVVGETEENSNELRDIKDSFTI</sequence>
<dbReference type="PANTHER" id="PTHR32089:SF112">
    <property type="entry name" value="LYSOZYME-LIKE PROTEIN-RELATED"/>
    <property type="match status" value="1"/>
</dbReference>
<dbReference type="Gene3D" id="1.10.287.950">
    <property type="entry name" value="Methyl-accepting chemotaxis protein"/>
    <property type="match status" value="1"/>
</dbReference>
<dbReference type="SUPFAM" id="SSF58104">
    <property type="entry name" value="Methyl-accepting chemotaxis protein (MCP) signaling domain"/>
    <property type="match status" value="1"/>
</dbReference>
<comment type="similarity">
    <text evidence="2">Belongs to the methyl-accepting chemotaxis (MCP) protein family.</text>
</comment>
<reference evidence="8" key="1">
    <citation type="submission" date="2016-10" db="EMBL/GenBank/DDBJ databases">
        <authorList>
            <person name="Varghese N."/>
        </authorList>
    </citation>
    <scope>NUCLEOTIDE SEQUENCE [LARGE SCALE GENOMIC DNA]</scope>
    <source>
        <strain evidence="8">ACV-9</strain>
    </source>
</reference>
<feature type="transmembrane region" description="Helical" evidence="4">
    <location>
        <begin position="14"/>
        <end position="38"/>
    </location>
</feature>
<name>A0A1H7LF85_9FIRM</name>
<dbReference type="InterPro" id="IPR004089">
    <property type="entry name" value="MCPsignal_dom"/>
</dbReference>
<keyword evidence="8" id="KW-1185">Reference proteome</keyword>
<dbReference type="Pfam" id="PF00015">
    <property type="entry name" value="MCPsignal"/>
    <property type="match status" value="1"/>
</dbReference>
<evidence type="ECO:0000259" key="5">
    <source>
        <dbReference type="PROSITE" id="PS50111"/>
    </source>
</evidence>
<feature type="transmembrane region" description="Helical" evidence="4">
    <location>
        <begin position="186"/>
        <end position="206"/>
    </location>
</feature>
<protein>
    <submittedName>
        <fullName evidence="7">Methyl-accepting chemotaxis protein</fullName>
    </submittedName>
</protein>
<dbReference type="PROSITE" id="PS50885">
    <property type="entry name" value="HAMP"/>
    <property type="match status" value="1"/>
</dbReference>
<dbReference type="InterPro" id="IPR003660">
    <property type="entry name" value="HAMP_dom"/>
</dbReference>
<accession>A0A1H7LF85</accession>
<organism evidence="7 8">
    <name type="scientific">Pseudobutyrivibrio ruminis</name>
    <dbReference type="NCBI Taxonomy" id="46206"/>
    <lineage>
        <taxon>Bacteria</taxon>
        <taxon>Bacillati</taxon>
        <taxon>Bacillota</taxon>
        <taxon>Clostridia</taxon>
        <taxon>Lachnospirales</taxon>
        <taxon>Lachnospiraceae</taxon>
        <taxon>Pseudobutyrivibrio</taxon>
    </lineage>
</organism>
<dbReference type="RefSeq" id="WP_074791979.1">
    <property type="nucleotide sequence ID" value="NZ_FNZX01000016.1"/>
</dbReference>
<dbReference type="EMBL" id="FNZX01000016">
    <property type="protein sequence ID" value="SEK97641.1"/>
    <property type="molecule type" value="Genomic_DNA"/>
</dbReference>
<gene>
    <name evidence="7" type="ORF">SAMN02910377_02337</name>
</gene>
<dbReference type="CDD" id="cd18774">
    <property type="entry name" value="PDC2_HK_sensor"/>
    <property type="match status" value="1"/>
</dbReference>
<feature type="domain" description="HAMP" evidence="6">
    <location>
        <begin position="207"/>
        <end position="263"/>
    </location>
</feature>
<dbReference type="PANTHER" id="PTHR32089">
    <property type="entry name" value="METHYL-ACCEPTING CHEMOTAXIS PROTEIN MCPB"/>
    <property type="match status" value="1"/>
</dbReference>
<dbReference type="AlphaFoldDB" id="A0A1H7LF85"/>
<keyword evidence="4" id="KW-0812">Transmembrane</keyword>
<dbReference type="Gene3D" id="1.10.8.500">
    <property type="entry name" value="HAMP domain in histidine kinase"/>
    <property type="match status" value="1"/>
</dbReference>